<dbReference type="EMBL" id="JAEUBG010001644">
    <property type="protein sequence ID" value="KAH3686111.1"/>
    <property type="molecule type" value="Genomic_DNA"/>
</dbReference>
<dbReference type="AlphaFoldDB" id="A0A9P8Q8V9"/>
<evidence type="ECO:0000313" key="2">
    <source>
        <dbReference type="EMBL" id="KAH3686111.1"/>
    </source>
</evidence>
<keyword evidence="1" id="KW-1133">Transmembrane helix</keyword>
<proteinExistence type="predicted"/>
<feature type="transmembrane region" description="Helical" evidence="1">
    <location>
        <begin position="106"/>
        <end position="130"/>
    </location>
</feature>
<feature type="transmembrane region" description="Helical" evidence="1">
    <location>
        <begin position="75"/>
        <end position="94"/>
    </location>
</feature>
<organism evidence="2 3">
    <name type="scientific">Wickerhamomyces pijperi</name>
    <name type="common">Yeast</name>
    <name type="synonym">Pichia pijperi</name>
    <dbReference type="NCBI Taxonomy" id="599730"/>
    <lineage>
        <taxon>Eukaryota</taxon>
        <taxon>Fungi</taxon>
        <taxon>Dikarya</taxon>
        <taxon>Ascomycota</taxon>
        <taxon>Saccharomycotina</taxon>
        <taxon>Saccharomycetes</taxon>
        <taxon>Phaffomycetales</taxon>
        <taxon>Wickerhamomycetaceae</taxon>
        <taxon>Wickerhamomyces</taxon>
    </lineage>
</organism>
<keyword evidence="1" id="KW-0812">Transmembrane</keyword>
<feature type="transmembrane region" description="Helical" evidence="1">
    <location>
        <begin position="161"/>
        <end position="189"/>
    </location>
</feature>
<dbReference type="OrthoDB" id="4008786at2759"/>
<reference evidence="2" key="1">
    <citation type="journal article" date="2021" name="Open Biol.">
        <title>Shared evolutionary footprints suggest mitochondrial oxidative damage underlies multiple complex I losses in fungi.</title>
        <authorList>
            <person name="Schikora-Tamarit M.A."/>
            <person name="Marcet-Houben M."/>
            <person name="Nosek J."/>
            <person name="Gabaldon T."/>
        </authorList>
    </citation>
    <scope>NUCLEOTIDE SEQUENCE</scope>
    <source>
        <strain evidence="2">CBS2887</strain>
    </source>
</reference>
<evidence type="ECO:0000256" key="1">
    <source>
        <dbReference type="SAM" id="Phobius"/>
    </source>
</evidence>
<name>A0A9P8Q8V9_WICPI</name>
<keyword evidence="3" id="KW-1185">Reference proteome</keyword>
<accession>A0A9P8Q8V9</accession>
<reference evidence="2" key="2">
    <citation type="submission" date="2021-01" db="EMBL/GenBank/DDBJ databases">
        <authorList>
            <person name="Schikora-Tamarit M.A."/>
        </authorList>
    </citation>
    <scope>NUCLEOTIDE SEQUENCE</scope>
    <source>
        <strain evidence="2">CBS2887</strain>
    </source>
</reference>
<sequence>MNINPQNRRFEGPLNILNRPAQIGPTTVIKPNNAIPLIHVKHLFEAFVAFVFIQYLCFFIGLPFEEVQNRPGISIISQLSLLFTVVSSLFILPLSSVTVPTKQTYVLNLCGSVVQVINLFLSLGSLIALWQLKRKVEIPIYRDNEISNEIPPVDITLMLKIFSIVLFTINICTTGISVTISYIYAIGLFRVANGIPREIIDAELQKQELKIDEKESPSAYFERNYSIPGKLELVTKEIELEFNV</sequence>
<keyword evidence="1" id="KW-0472">Membrane</keyword>
<protein>
    <submittedName>
        <fullName evidence="2">Uncharacterized protein</fullName>
    </submittedName>
</protein>
<comment type="caution">
    <text evidence="2">The sequence shown here is derived from an EMBL/GenBank/DDBJ whole genome shotgun (WGS) entry which is preliminary data.</text>
</comment>
<gene>
    <name evidence="2" type="ORF">WICPIJ_002917</name>
</gene>
<evidence type="ECO:0000313" key="3">
    <source>
        <dbReference type="Proteomes" id="UP000774326"/>
    </source>
</evidence>
<feature type="transmembrane region" description="Helical" evidence="1">
    <location>
        <begin position="43"/>
        <end position="63"/>
    </location>
</feature>
<dbReference type="Proteomes" id="UP000774326">
    <property type="component" value="Unassembled WGS sequence"/>
</dbReference>